<accession>A0AAW1BSB1</accession>
<dbReference type="AlphaFoldDB" id="A0AAW1BSB1"/>
<keyword evidence="3" id="KW-1185">Reference proteome</keyword>
<proteinExistence type="predicted"/>
<dbReference type="GO" id="GO:0006355">
    <property type="term" value="P:regulation of DNA-templated transcription"/>
    <property type="evidence" value="ECO:0007669"/>
    <property type="project" value="InterPro"/>
</dbReference>
<sequence>MSEMALGAATSGNGEGDPPVDTPSYITDCVCQPVQTTGLDGKKVLKLLPVSKPLNNLKNLVQSSVVSHDVKRNISLSVHDYVKTSFKNTITSPAAKISELKTVAANRLILLKPLNQQEKVNVTFVVKQNPITSTVSGIQSSYSADRSSLQKSVAPVCSDTSTAIVKIENTPLSMKPPMLPSGHAKVKTLPVSVLPPVIQEKILATVPASNASGKGEIINAPTVTFVSPVNTVKMPDSKSLETKYPKPVEEVSSSLIPATPQKVKNNSAVEVSTSGSMEDKTNPIKWVVHENPQSSTSYLVPVKSSNKMASKLLKTLADMKNTKSNSTSILPICPSSFYESHAKTPSTKDSSLVMCNGKVYLLAKKEGNILSTLKPSKQESTNVRKQTSESISSVTDNTMTNQVINIVLSKNKRIASNVKEPKFSDNSIPYLESKVNKDFKAESTPASPHCSLQISSISQHEASSSRRNVSVGINVAQKYVTKESTYNTAQKDLSFKAAADPTSPTLVHRAVKEEEQQVKITSGMPIWMKHIQEQQKKQYLQLRKKFGLFKEERVYLRRASSVPSKSTEASVFSKSVQMNDIDNVLSMPMKSETEKEETIKKQGEKMNIKRKTKSIPVLENPKKRKKDVTTMQDSECNNSYSAMENLNNSCTRDLSEQEQFTSFLQCSHQVSNPWVHNNEVNSVLNSTSNCHENENETALSEGSFRNDVFPFSPPDLEETIKDEKITRLKLLLREREAALEAMRKKMHQC</sequence>
<evidence type="ECO:0000256" key="1">
    <source>
        <dbReference type="SAM" id="MobiDB-lite"/>
    </source>
</evidence>
<evidence type="ECO:0000313" key="3">
    <source>
        <dbReference type="Proteomes" id="UP001474421"/>
    </source>
</evidence>
<dbReference type="EMBL" id="JAOTOJ010000003">
    <property type="protein sequence ID" value="KAK9404631.1"/>
    <property type="molecule type" value="Genomic_DNA"/>
</dbReference>
<name>A0AAW1BSB1_CROAD</name>
<dbReference type="InterPro" id="IPR026191">
    <property type="entry name" value="LRIF1"/>
</dbReference>
<reference evidence="2 3" key="1">
    <citation type="journal article" date="2024" name="Proc. Natl. Acad. Sci. U.S.A.">
        <title>The genetic regulatory architecture and epigenomic basis for age-related changes in rattlesnake venom.</title>
        <authorList>
            <person name="Hogan M.P."/>
            <person name="Holding M.L."/>
            <person name="Nystrom G.S."/>
            <person name="Colston T.J."/>
            <person name="Bartlett D.A."/>
            <person name="Mason A.J."/>
            <person name="Ellsworth S.A."/>
            <person name="Rautsaw R.M."/>
            <person name="Lawrence K.C."/>
            <person name="Strickland J.L."/>
            <person name="He B."/>
            <person name="Fraser P."/>
            <person name="Margres M.J."/>
            <person name="Gilbert D.M."/>
            <person name="Gibbs H.L."/>
            <person name="Parkinson C.L."/>
            <person name="Rokyta D.R."/>
        </authorList>
    </citation>
    <scope>NUCLEOTIDE SEQUENCE [LARGE SCALE GENOMIC DNA]</scope>
    <source>
        <strain evidence="2">DRR0105</strain>
    </source>
</reference>
<protein>
    <recommendedName>
        <fullName evidence="4">Ligand-dependent nuclear receptor-interacting factor 1</fullName>
    </recommendedName>
</protein>
<gene>
    <name evidence="2" type="ORF">NXF25_009458</name>
</gene>
<evidence type="ECO:0008006" key="4">
    <source>
        <dbReference type="Google" id="ProtNLM"/>
    </source>
</evidence>
<evidence type="ECO:0000313" key="2">
    <source>
        <dbReference type="EMBL" id="KAK9404631.1"/>
    </source>
</evidence>
<dbReference type="PANTHER" id="PTHR16131:SF2">
    <property type="entry name" value="LIGAND-DEPENDENT NUCLEAR RECEPTOR-INTERACTING FACTOR 1"/>
    <property type="match status" value="1"/>
</dbReference>
<feature type="region of interest" description="Disordered" evidence="1">
    <location>
        <begin position="1"/>
        <end position="21"/>
    </location>
</feature>
<dbReference type="Proteomes" id="UP001474421">
    <property type="component" value="Unassembled WGS sequence"/>
</dbReference>
<organism evidence="2 3">
    <name type="scientific">Crotalus adamanteus</name>
    <name type="common">Eastern diamondback rattlesnake</name>
    <dbReference type="NCBI Taxonomy" id="8729"/>
    <lineage>
        <taxon>Eukaryota</taxon>
        <taxon>Metazoa</taxon>
        <taxon>Chordata</taxon>
        <taxon>Craniata</taxon>
        <taxon>Vertebrata</taxon>
        <taxon>Euteleostomi</taxon>
        <taxon>Lepidosauria</taxon>
        <taxon>Squamata</taxon>
        <taxon>Bifurcata</taxon>
        <taxon>Unidentata</taxon>
        <taxon>Episquamata</taxon>
        <taxon>Toxicofera</taxon>
        <taxon>Serpentes</taxon>
        <taxon>Colubroidea</taxon>
        <taxon>Viperidae</taxon>
        <taxon>Crotalinae</taxon>
        <taxon>Crotalus</taxon>
    </lineage>
</organism>
<dbReference type="Pfam" id="PF15741">
    <property type="entry name" value="LRIF1"/>
    <property type="match status" value="1"/>
</dbReference>
<dbReference type="GO" id="GO:0042974">
    <property type="term" value="F:nuclear retinoic acid receptor binding"/>
    <property type="evidence" value="ECO:0007669"/>
    <property type="project" value="InterPro"/>
</dbReference>
<comment type="caution">
    <text evidence="2">The sequence shown here is derived from an EMBL/GenBank/DDBJ whole genome shotgun (WGS) entry which is preliminary data.</text>
</comment>
<dbReference type="PANTHER" id="PTHR16131">
    <property type="entry name" value="LIGAND-DEPENDENT NUCLEAR RECEPTOR-INTERACTING FACTOR 1"/>
    <property type="match status" value="1"/>
</dbReference>